<organism evidence="3">
    <name type="scientific">candidate division WOR-3 bacterium</name>
    <dbReference type="NCBI Taxonomy" id="2052148"/>
    <lineage>
        <taxon>Bacteria</taxon>
        <taxon>Bacteria division WOR-3</taxon>
    </lineage>
</organism>
<dbReference type="InterPro" id="IPR050922">
    <property type="entry name" value="LytR/CpsA/Psr_CW_biosynth"/>
</dbReference>
<protein>
    <recommendedName>
        <fullName evidence="2">Cell envelope-related transcriptional attenuator domain-containing protein</fullName>
    </recommendedName>
</protein>
<reference evidence="3" key="1">
    <citation type="journal article" date="2020" name="mSystems">
        <title>Genome- and Community-Level Interaction Insights into Carbon Utilization and Element Cycling Functions of Hydrothermarchaeota in Hydrothermal Sediment.</title>
        <authorList>
            <person name="Zhou Z."/>
            <person name="Liu Y."/>
            <person name="Xu W."/>
            <person name="Pan J."/>
            <person name="Luo Z.H."/>
            <person name="Li M."/>
        </authorList>
    </citation>
    <scope>NUCLEOTIDE SEQUENCE [LARGE SCALE GENOMIC DNA]</scope>
    <source>
        <strain evidence="3">SpSt-906</strain>
    </source>
</reference>
<dbReference type="EMBL" id="DTMQ01000048">
    <property type="protein sequence ID" value="HGE99999.1"/>
    <property type="molecule type" value="Genomic_DNA"/>
</dbReference>
<evidence type="ECO:0000256" key="1">
    <source>
        <dbReference type="ARBA" id="ARBA00006068"/>
    </source>
</evidence>
<gene>
    <name evidence="3" type="ORF">ENX07_08045</name>
</gene>
<name>A0A7C3Z3X7_UNCW3</name>
<dbReference type="PANTHER" id="PTHR33392">
    <property type="entry name" value="POLYISOPRENYL-TEICHOIC ACID--PEPTIDOGLYCAN TEICHOIC ACID TRANSFERASE TAGU"/>
    <property type="match status" value="1"/>
</dbReference>
<comment type="caution">
    <text evidence="3">The sequence shown here is derived from an EMBL/GenBank/DDBJ whole genome shotgun (WGS) entry which is preliminary data.</text>
</comment>
<dbReference type="Gene3D" id="3.40.630.190">
    <property type="entry name" value="LCP protein"/>
    <property type="match status" value="1"/>
</dbReference>
<comment type="similarity">
    <text evidence="1">Belongs to the LytR/CpsA/Psr (LCP) family.</text>
</comment>
<evidence type="ECO:0000313" key="3">
    <source>
        <dbReference type="EMBL" id="HGE99999.1"/>
    </source>
</evidence>
<evidence type="ECO:0000259" key="2">
    <source>
        <dbReference type="Pfam" id="PF03816"/>
    </source>
</evidence>
<proteinExistence type="inferred from homology"/>
<dbReference type="PANTHER" id="PTHR33392:SF6">
    <property type="entry name" value="POLYISOPRENYL-TEICHOIC ACID--PEPTIDOGLYCAN TEICHOIC ACID TRANSFERASE TAGU"/>
    <property type="match status" value="1"/>
</dbReference>
<accession>A0A7C3Z3X7</accession>
<dbReference type="Pfam" id="PF03816">
    <property type="entry name" value="LytR_cpsA_psr"/>
    <property type="match status" value="1"/>
</dbReference>
<feature type="domain" description="Cell envelope-related transcriptional attenuator" evidence="2">
    <location>
        <begin position="77"/>
        <end position="162"/>
    </location>
</feature>
<dbReference type="AlphaFoldDB" id="A0A7C3Z3X7"/>
<dbReference type="InterPro" id="IPR004474">
    <property type="entry name" value="LytR_CpsA_psr"/>
</dbReference>
<sequence>MRRLLLLISLSLCLLLLAFYLFRSLSPFRLTPAKRTLPYQGDLGEVFNILVIAHDARMIKRELPNGKVVNLLEERSRSDIIDIIHINLNKGLVNMVNIPRDMLISIPGYTRAESDTDFCNLDKINHSYFFGKEKLLKEVILKNFKVPIHRYLTLNLYSFQEAFSFLFPYLKDITLRDRTIKSAEEARKLLRSRKIWRHDDIDRGRNSLIFIKEVWENLWPVAKNEMIREEIARNVMKVIRNDTDLTLDDINYIIENLAQRNFNPKEIGLSTLIGYQAPVYLNRYKEVLSCYLPIYSEIEKQIAHFIFEEEREAKSYMEDEPFSLPAYVLRNYCPVGTQLDSIKVDLPAGRLNAQTQEF</sequence>